<dbReference type="Pfam" id="PF08951">
    <property type="entry name" value="EntA_Immun"/>
    <property type="match status" value="1"/>
</dbReference>
<evidence type="ECO:0000256" key="1">
    <source>
        <dbReference type="ARBA" id="ARBA00023025"/>
    </source>
</evidence>
<organism evidence="2 3">
    <name type="scientific">Lactobacillus kefiranofaciens</name>
    <dbReference type="NCBI Taxonomy" id="267818"/>
    <lineage>
        <taxon>Bacteria</taxon>
        <taxon>Bacillati</taxon>
        <taxon>Bacillota</taxon>
        <taxon>Bacilli</taxon>
        <taxon>Lactobacillales</taxon>
        <taxon>Lactobacillaceae</taxon>
        <taxon>Lactobacillus</taxon>
    </lineage>
</organism>
<name>A0AAX3UCV8_9LACO</name>
<dbReference type="InterPro" id="IPR015046">
    <property type="entry name" value="LciA_Immunity-like"/>
</dbReference>
<gene>
    <name evidence="2" type="ORF">QEJ78_09240</name>
</gene>
<dbReference type="GO" id="GO:0030153">
    <property type="term" value="P:bacteriocin immunity"/>
    <property type="evidence" value="ECO:0007669"/>
    <property type="project" value="UniProtKB-KW"/>
</dbReference>
<dbReference type="AlphaFoldDB" id="A0AAX3UCV8"/>
<accession>A0AAX3UCV8</accession>
<dbReference type="RefSeq" id="WP_025084256.1">
    <property type="nucleotide sequence ID" value="NZ_CP061341.1"/>
</dbReference>
<keyword evidence="1" id="KW-0079">Bacteriocin immunity</keyword>
<dbReference type="SUPFAM" id="SSF109797">
    <property type="entry name" value="Bacteriocin immunity protein-like"/>
    <property type="match status" value="1"/>
</dbReference>
<reference evidence="2" key="1">
    <citation type="journal article" date="2022" name="Food Funct.">
        <title>Lactobacillus kefiranofaciens ZW18 from Kefir enhances the anti-tumor effect of anti-programmed cell death 1 (PD-1) immunotherapy by modulating the gut microbiota.</title>
        <authorList>
            <person name="Zhao J."/>
            <person name="Wang Y."/>
            <person name="Wang J."/>
            <person name="Lv M."/>
            <person name="Zhou C."/>
            <person name="Jia L."/>
            <person name="Geng W."/>
        </authorList>
    </citation>
    <scope>NUCLEOTIDE SEQUENCE</scope>
    <source>
        <strain evidence="2">ZW18</strain>
    </source>
</reference>
<sequence length="77" mass="8793">MIFFGQRSEIKCKVINHALSNLEHGVSLDKVVFELNHDLDNYLLSHNFKLTPELTKLEVSLNENPDKWRNAGLTGSI</sequence>
<dbReference type="Gene3D" id="1.20.1440.50">
    <property type="entry name" value="Ta0600-like"/>
    <property type="match status" value="1"/>
</dbReference>
<reference evidence="2" key="2">
    <citation type="submission" date="2023-04" db="EMBL/GenBank/DDBJ databases">
        <authorList>
            <person name="Wang Y."/>
        </authorList>
    </citation>
    <scope>NUCLEOTIDE SEQUENCE</scope>
    <source>
        <strain evidence="2">ZW18</strain>
    </source>
</reference>
<proteinExistence type="predicted"/>
<dbReference type="Proteomes" id="UP001242513">
    <property type="component" value="Chromosome"/>
</dbReference>
<evidence type="ECO:0000313" key="3">
    <source>
        <dbReference type="Proteomes" id="UP001242513"/>
    </source>
</evidence>
<dbReference type="InterPro" id="IPR023130">
    <property type="entry name" value="Ta0600-like_sf"/>
</dbReference>
<dbReference type="EMBL" id="CP123735">
    <property type="protein sequence ID" value="WGO85529.1"/>
    <property type="molecule type" value="Genomic_DNA"/>
</dbReference>
<dbReference type="GeneID" id="72687704"/>
<protein>
    <submittedName>
        <fullName evidence="2">Bacteriocin immunity protein</fullName>
    </submittedName>
</protein>
<evidence type="ECO:0000313" key="2">
    <source>
        <dbReference type="EMBL" id="WGO85529.1"/>
    </source>
</evidence>